<evidence type="ECO:0000259" key="5">
    <source>
        <dbReference type="PROSITE" id="PS51263"/>
    </source>
</evidence>
<dbReference type="PRINTS" id="PR00499">
    <property type="entry name" value="P67PHOX"/>
</dbReference>
<dbReference type="InterPro" id="IPR001452">
    <property type="entry name" value="SH3_domain"/>
</dbReference>
<proteinExistence type="predicted"/>
<dbReference type="Pfam" id="PF00018">
    <property type="entry name" value="SH3_1"/>
    <property type="match status" value="1"/>
</dbReference>
<feature type="domain" description="ADF-H" evidence="5">
    <location>
        <begin position="5"/>
        <end position="155"/>
    </location>
</feature>
<reference evidence="6 7" key="1">
    <citation type="journal article" date="2016" name="Nat. Commun.">
        <title>Ectomycorrhizal ecology is imprinted in the genome of the dominant symbiotic fungus Cenococcum geophilum.</title>
        <authorList>
            <consortium name="DOE Joint Genome Institute"/>
            <person name="Peter M."/>
            <person name="Kohler A."/>
            <person name="Ohm R.A."/>
            <person name="Kuo A."/>
            <person name="Krutzmann J."/>
            <person name="Morin E."/>
            <person name="Arend M."/>
            <person name="Barry K.W."/>
            <person name="Binder M."/>
            <person name="Choi C."/>
            <person name="Clum A."/>
            <person name="Copeland A."/>
            <person name="Grisel N."/>
            <person name="Haridas S."/>
            <person name="Kipfer T."/>
            <person name="LaButti K."/>
            <person name="Lindquist E."/>
            <person name="Lipzen A."/>
            <person name="Maire R."/>
            <person name="Meier B."/>
            <person name="Mihaltcheva S."/>
            <person name="Molinier V."/>
            <person name="Murat C."/>
            <person name="Poggeler S."/>
            <person name="Quandt C.A."/>
            <person name="Sperisen C."/>
            <person name="Tritt A."/>
            <person name="Tisserant E."/>
            <person name="Crous P.W."/>
            <person name="Henrissat B."/>
            <person name="Nehls U."/>
            <person name="Egli S."/>
            <person name="Spatafora J.W."/>
            <person name="Grigoriev I.V."/>
            <person name="Martin F.M."/>
        </authorList>
    </citation>
    <scope>NUCLEOTIDE SEQUENCE [LARGE SCALE GENOMIC DNA]</scope>
    <source>
        <strain evidence="6 7">CBS 207.34</strain>
    </source>
</reference>
<feature type="compositionally biased region" description="Polar residues" evidence="3">
    <location>
        <begin position="247"/>
        <end position="263"/>
    </location>
</feature>
<sequence length="833" mass="87152">MATLNTSSNGPNITKSYQGIVNAPLPSGGAANSPTYGQWVLLTVAAPLISAFQQDSGKESVLKVQSTGEGELVDLIDEFSDGRIQFAFVKVKDPNTTLPKCVLIAWCGEGVPERTKGYFGSHLGVVSKLLHGYHVQVTARSDRDLTPEGIVQKVADASGSKYAGGPALPASSSRGPPPPVSSKPVFTPTRVGGGGGGFNPLGSRARASGPQDHNVDKDGWGADAPPVTRTQLEKVQPAYKPTKVNISELTSQKQEPSRFSATKPNEGPSDVVKGGYQPIGKIDIAALRRQAKEGAQDDRPTVVKGAYEPVGKVDIAAIRAKAQGPPVVARPSSSEEPGAPKSLAERSAAYSQSERLTSLPKPKVTKKFGNAAAFTGTKAPTPTPFGAKPAVPTPVGTASRTFADEGGKTPAQIWAEKKARERGMSPTGDKSPSSFGRSVSPRPVSPLGVQKSGGWQSSYTGKSWAPVQTISRTGQSASSNLSQQNTGQGQDQDQPQEEPTSPAGGVSAIRDRFKGASPMGAASTRAVPEPQAPAPPPMDFSSKPNAASGRGVPMPGLPSRPARPAEEDDELPAEQHVNLPSPPRQPRSPSPEPSGSPVRIAMPVGRGAEPREMSPPDERFGHPPMPTQSLEHAASASRAIPPEPKVEASDPARAAGVAAAAATFGAGAGAAAAAAQSHGGGKRALVQYDYEKAEDNELELREGEYVTNIEMVDDDWWMGQNSQGETGLFPSNYVELVEDGGEEEQAPPVPMREEPEEIEHEAPAPPAGPPHAGGGKGATATALYDYEAAEENELSFPDGATITDVEFPDEDWWLGHYGGKSGLFPANYVQLDE</sequence>
<dbReference type="FunFam" id="2.30.30.40:FF:000242">
    <property type="entry name" value="Actin binding protein"/>
    <property type="match status" value="1"/>
</dbReference>
<dbReference type="Pfam" id="PF14604">
    <property type="entry name" value="SH3_9"/>
    <property type="match status" value="1"/>
</dbReference>
<feature type="region of interest" description="Disordered" evidence="3">
    <location>
        <begin position="739"/>
        <end position="790"/>
    </location>
</feature>
<evidence type="ECO:0000256" key="1">
    <source>
        <dbReference type="ARBA" id="ARBA00022443"/>
    </source>
</evidence>
<dbReference type="CDD" id="cd11281">
    <property type="entry name" value="ADF_drebrin_like"/>
    <property type="match status" value="1"/>
</dbReference>
<dbReference type="Gene3D" id="2.30.30.40">
    <property type="entry name" value="SH3 Domains"/>
    <property type="match status" value="2"/>
</dbReference>
<dbReference type="Gene3D" id="3.40.20.10">
    <property type="entry name" value="Severin"/>
    <property type="match status" value="1"/>
</dbReference>
<keyword evidence="7" id="KW-1185">Reference proteome</keyword>
<dbReference type="OrthoDB" id="5971719at2759"/>
<dbReference type="Proteomes" id="UP000250140">
    <property type="component" value="Unassembled WGS sequence"/>
</dbReference>
<dbReference type="PROSITE" id="PS50002">
    <property type="entry name" value="SH3"/>
    <property type="match status" value="2"/>
</dbReference>
<dbReference type="InterPro" id="IPR035718">
    <property type="entry name" value="Abp1_fungi_SH3_C2"/>
</dbReference>
<dbReference type="InterPro" id="IPR036028">
    <property type="entry name" value="SH3-like_dom_sf"/>
</dbReference>
<dbReference type="PANTHER" id="PTHR10829:SF25">
    <property type="entry name" value="DREBRIN-LIKE PROTEIN"/>
    <property type="match status" value="1"/>
</dbReference>
<feature type="region of interest" description="Disordered" evidence="3">
    <location>
        <begin position="247"/>
        <end position="276"/>
    </location>
</feature>
<gene>
    <name evidence="6" type="ORF">AOQ84DRAFT_335100</name>
</gene>
<evidence type="ECO:0000256" key="3">
    <source>
        <dbReference type="SAM" id="MobiDB-lite"/>
    </source>
</evidence>
<evidence type="ECO:0000313" key="7">
    <source>
        <dbReference type="Proteomes" id="UP000250140"/>
    </source>
</evidence>
<dbReference type="PANTHER" id="PTHR10829">
    <property type="entry name" value="CORTACTIN AND DREBRIN"/>
    <property type="match status" value="1"/>
</dbReference>
<feature type="compositionally biased region" description="Low complexity" evidence="3">
    <location>
        <begin position="163"/>
        <end position="174"/>
    </location>
</feature>
<keyword evidence="1 2" id="KW-0728">SH3 domain</keyword>
<dbReference type="GO" id="GO:0030833">
    <property type="term" value="P:regulation of actin filament polymerization"/>
    <property type="evidence" value="ECO:0007669"/>
    <property type="project" value="TreeGrafter"/>
</dbReference>
<dbReference type="SUPFAM" id="SSF50044">
    <property type="entry name" value="SH3-domain"/>
    <property type="match status" value="2"/>
</dbReference>
<dbReference type="PRINTS" id="PR00452">
    <property type="entry name" value="SH3DOMAIN"/>
</dbReference>
<accession>A0A8E2F7D6</accession>
<dbReference type="CDD" id="cd11962">
    <property type="entry name" value="SH3_Abp1_fungi_C1"/>
    <property type="match status" value="1"/>
</dbReference>
<feature type="compositionally biased region" description="Low complexity" evidence="3">
    <location>
        <begin position="483"/>
        <end position="500"/>
    </location>
</feature>
<feature type="compositionally biased region" description="Basic and acidic residues" evidence="3">
    <location>
        <begin position="608"/>
        <end position="621"/>
    </location>
</feature>
<dbReference type="AlphaFoldDB" id="A0A8E2F7D6"/>
<organism evidence="6 7">
    <name type="scientific">Glonium stellatum</name>
    <dbReference type="NCBI Taxonomy" id="574774"/>
    <lineage>
        <taxon>Eukaryota</taxon>
        <taxon>Fungi</taxon>
        <taxon>Dikarya</taxon>
        <taxon>Ascomycota</taxon>
        <taxon>Pezizomycotina</taxon>
        <taxon>Dothideomycetes</taxon>
        <taxon>Pleosporomycetidae</taxon>
        <taxon>Gloniales</taxon>
        <taxon>Gloniaceae</taxon>
        <taxon>Glonium</taxon>
    </lineage>
</organism>
<dbReference type="Pfam" id="PF00241">
    <property type="entry name" value="Cofilin_ADF"/>
    <property type="match status" value="1"/>
</dbReference>
<dbReference type="GO" id="GO:0051015">
    <property type="term" value="F:actin filament binding"/>
    <property type="evidence" value="ECO:0007669"/>
    <property type="project" value="TreeGrafter"/>
</dbReference>
<evidence type="ECO:0008006" key="8">
    <source>
        <dbReference type="Google" id="ProtNLM"/>
    </source>
</evidence>
<dbReference type="PROSITE" id="PS00178">
    <property type="entry name" value="AA_TRNA_LIGASE_I"/>
    <property type="match status" value="1"/>
</dbReference>
<dbReference type="InterPro" id="IPR002108">
    <property type="entry name" value="ADF-H"/>
</dbReference>
<dbReference type="GO" id="GO:0030864">
    <property type="term" value="C:cortical actin cytoskeleton"/>
    <property type="evidence" value="ECO:0007669"/>
    <property type="project" value="TreeGrafter"/>
</dbReference>
<feature type="compositionally biased region" description="Polar residues" evidence="3">
    <location>
        <begin position="453"/>
        <end position="482"/>
    </location>
</feature>
<dbReference type="GO" id="GO:0004812">
    <property type="term" value="F:aminoacyl-tRNA ligase activity"/>
    <property type="evidence" value="ECO:0007669"/>
    <property type="project" value="InterPro"/>
</dbReference>
<dbReference type="EMBL" id="KV748956">
    <property type="protein sequence ID" value="OCL11926.1"/>
    <property type="molecule type" value="Genomic_DNA"/>
</dbReference>
<dbReference type="CDD" id="cd11961">
    <property type="entry name" value="SH3_Abp1_fungi_C2"/>
    <property type="match status" value="1"/>
</dbReference>
<dbReference type="InterPro" id="IPR035719">
    <property type="entry name" value="Abp1_fungi_SH3_C1"/>
</dbReference>
<feature type="domain" description="SH3" evidence="4">
    <location>
        <begin position="775"/>
        <end position="833"/>
    </location>
</feature>
<protein>
    <recommendedName>
        <fullName evidence="8">Actin binding protein</fullName>
    </recommendedName>
</protein>
<feature type="compositionally biased region" description="Polar residues" evidence="3">
    <location>
        <begin position="428"/>
        <end position="437"/>
    </location>
</feature>
<feature type="region of interest" description="Disordered" evidence="3">
    <location>
        <begin position="323"/>
        <end position="651"/>
    </location>
</feature>
<dbReference type="GO" id="GO:0005884">
    <property type="term" value="C:actin filament"/>
    <property type="evidence" value="ECO:0007669"/>
    <property type="project" value="TreeGrafter"/>
</dbReference>
<feature type="compositionally biased region" description="Pro residues" evidence="3">
    <location>
        <begin position="580"/>
        <end position="594"/>
    </location>
</feature>
<dbReference type="PROSITE" id="PS51263">
    <property type="entry name" value="ADF_H"/>
    <property type="match status" value="1"/>
</dbReference>
<dbReference type="FunFam" id="2.30.30.40:FF:000273">
    <property type="entry name" value="Actin binding protein"/>
    <property type="match status" value="1"/>
</dbReference>
<name>A0A8E2F7D6_9PEZI</name>
<evidence type="ECO:0000313" key="6">
    <source>
        <dbReference type="EMBL" id="OCL11926.1"/>
    </source>
</evidence>
<dbReference type="SUPFAM" id="SSF55753">
    <property type="entry name" value="Actin depolymerizing proteins"/>
    <property type="match status" value="1"/>
</dbReference>
<dbReference type="SMART" id="SM00102">
    <property type="entry name" value="ADF"/>
    <property type="match status" value="1"/>
</dbReference>
<dbReference type="GO" id="GO:0005524">
    <property type="term" value="F:ATP binding"/>
    <property type="evidence" value="ECO:0007669"/>
    <property type="project" value="InterPro"/>
</dbReference>
<dbReference type="SMART" id="SM00326">
    <property type="entry name" value="SH3"/>
    <property type="match status" value="2"/>
</dbReference>
<dbReference type="GO" id="GO:0030427">
    <property type="term" value="C:site of polarized growth"/>
    <property type="evidence" value="ECO:0007669"/>
    <property type="project" value="TreeGrafter"/>
</dbReference>
<feature type="domain" description="SH3" evidence="4">
    <location>
        <begin position="679"/>
        <end position="739"/>
    </location>
</feature>
<evidence type="ECO:0000259" key="4">
    <source>
        <dbReference type="PROSITE" id="PS50002"/>
    </source>
</evidence>
<dbReference type="GO" id="GO:0006418">
    <property type="term" value="P:tRNA aminoacylation for protein translation"/>
    <property type="evidence" value="ECO:0007669"/>
    <property type="project" value="InterPro"/>
</dbReference>
<dbReference type="InterPro" id="IPR001412">
    <property type="entry name" value="aa-tRNA-synth_I_CS"/>
</dbReference>
<dbReference type="FunFam" id="3.40.20.10:FF:000045">
    <property type="entry name" value="Actin binding protein, putative"/>
    <property type="match status" value="1"/>
</dbReference>
<feature type="region of interest" description="Disordered" evidence="3">
    <location>
        <begin position="156"/>
        <end position="225"/>
    </location>
</feature>
<dbReference type="InterPro" id="IPR029006">
    <property type="entry name" value="ADF-H/Gelsolin-like_dom_sf"/>
</dbReference>
<evidence type="ECO:0000256" key="2">
    <source>
        <dbReference type="PROSITE-ProRule" id="PRU00192"/>
    </source>
</evidence>